<evidence type="ECO:0000313" key="2">
    <source>
        <dbReference type="Proteomes" id="UP001597541"/>
    </source>
</evidence>
<organism evidence="1 2">
    <name type="scientific">Paenibacillus gansuensis</name>
    <dbReference type="NCBI Taxonomy" id="306542"/>
    <lineage>
        <taxon>Bacteria</taxon>
        <taxon>Bacillati</taxon>
        <taxon>Bacillota</taxon>
        <taxon>Bacilli</taxon>
        <taxon>Bacillales</taxon>
        <taxon>Paenibacillaceae</taxon>
        <taxon>Paenibacillus</taxon>
    </lineage>
</organism>
<dbReference type="Proteomes" id="UP001597541">
    <property type="component" value="Unassembled WGS sequence"/>
</dbReference>
<dbReference type="EMBL" id="JBHUME010000020">
    <property type="protein sequence ID" value="MFD2615623.1"/>
    <property type="molecule type" value="Genomic_DNA"/>
</dbReference>
<dbReference type="RefSeq" id="WP_377607691.1">
    <property type="nucleotide sequence ID" value="NZ_JBHUME010000020.1"/>
</dbReference>
<sequence length="91" mass="10198">MKRVHHINIKNDRGEVYCCLRNKVVPLDEEQLTSFCKGCSMFAGTAGGQGVECIWNDMRSIGSPCLITDPVSELKQNQTRQVRLRTVSPAM</sequence>
<name>A0ABW5PK45_9BACL</name>
<reference evidence="2" key="1">
    <citation type="journal article" date="2019" name="Int. J. Syst. Evol. Microbiol.">
        <title>The Global Catalogue of Microorganisms (GCM) 10K type strain sequencing project: providing services to taxonomists for standard genome sequencing and annotation.</title>
        <authorList>
            <consortium name="The Broad Institute Genomics Platform"/>
            <consortium name="The Broad Institute Genome Sequencing Center for Infectious Disease"/>
            <person name="Wu L."/>
            <person name="Ma J."/>
        </authorList>
    </citation>
    <scope>NUCLEOTIDE SEQUENCE [LARGE SCALE GENOMIC DNA]</scope>
    <source>
        <strain evidence="2">KCTC 3950</strain>
    </source>
</reference>
<accession>A0ABW5PK45</accession>
<protein>
    <submittedName>
        <fullName evidence="1">Uncharacterized protein</fullName>
    </submittedName>
</protein>
<comment type="caution">
    <text evidence="1">The sequence shown here is derived from an EMBL/GenBank/DDBJ whole genome shotgun (WGS) entry which is preliminary data.</text>
</comment>
<proteinExistence type="predicted"/>
<evidence type="ECO:0000313" key="1">
    <source>
        <dbReference type="EMBL" id="MFD2615623.1"/>
    </source>
</evidence>
<gene>
    <name evidence="1" type="ORF">ACFSUF_24765</name>
</gene>
<keyword evidence="2" id="KW-1185">Reference proteome</keyword>